<comment type="caution">
    <text evidence="2">The sequence shown here is derived from an EMBL/GenBank/DDBJ whole genome shotgun (WGS) entry which is preliminary data.</text>
</comment>
<sequence length="235" mass="24545">MTTDPNKNRHYSPLKGRSVPFAYAHVQAPKGAKTDPAAYNASQQVLRQEHKDFHAAAQSMRQQPGSWKVTASPENYRNRHKDAAARNKAKHTAYKGENLSKVTSKPVNGMESHAIMDNKSGKKWGDKPVSVAQRAKENSFRDRGNNMTAKGKTSGPSSGGGKAPQSKLKGSQGNAKGPQATTPGSKMGGGGMSGGRPSPSSALKTPPSAAPAKAAVRAPSSGQSNSSGKGSGKSR</sequence>
<evidence type="ECO:0000313" key="3">
    <source>
        <dbReference type="Proteomes" id="UP000281028"/>
    </source>
</evidence>
<dbReference type="EMBL" id="RIAR02000001">
    <property type="protein sequence ID" value="NSL86064.1"/>
    <property type="molecule type" value="Genomic_DNA"/>
</dbReference>
<accession>A0A3S1B2B7</accession>
<proteinExistence type="predicted"/>
<feature type="region of interest" description="Disordered" evidence="1">
    <location>
        <begin position="56"/>
        <end position="235"/>
    </location>
</feature>
<organism evidence="2 3">
    <name type="scientific">Chitinophaga solisilvae</name>
    <dbReference type="NCBI Taxonomy" id="1233460"/>
    <lineage>
        <taxon>Bacteria</taxon>
        <taxon>Pseudomonadati</taxon>
        <taxon>Bacteroidota</taxon>
        <taxon>Chitinophagia</taxon>
        <taxon>Chitinophagales</taxon>
        <taxon>Chitinophagaceae</taxon>
        <taxon>Chitinophaga</taxon>
    </lineage>
</organism>
<feature type="compositionally biased region" description="Basic and acidic residues" evidence="1">
    <location>
        <begin position="134"/>
        <end position="144"/>
    </location>
</feature>
<feature type="compositionally biased region" description="Low complexity" evidence="1">
    <location>
        <begin position="195"/>
        <end position="228"/>
    </location>
</feature>
<feature type="compositionally biased region" description="Polar residues" evidence="1">
    <location>
        <begin position="168"/>
        <end position="182"/>
    </location>
</feature>
<name>A0A3S1B2B7_9BACT</name>
<dbReference type="Proteomes" id="UP000281028">
    <property type="component" value="Unassembled WGS sequence"/>
</dbReference>
<evidence type="ECO:0000313" key="2">
    <source>
        <dbReference type="EMBL" id="NSL86064.1"/>
    </source>
</evidence>
<reference evidence="2" key="1">
    <citation type="submission" date="2020-05" db="EMBL/GenBank/DDBJ databases">
        <title>Chitinophaga laudate sp. nov., isolated from a tropical peat swamp.</title>
        <authorList>
            <person name="Goh C.B.S."/>
            <person name="Lee M.S."/>
            <person name="Parimannan S."/>
            <person name="Pasbakhsh P."/>
            <person name="Yule C.M."/>
            <person name="Rajandas H."/>
            <person name="Loke S."/>
            <person name="Croft L."/>
            <person name="Tan J.B.L."/>
        </authorList>
    </citation>
    <scope>NUCLEOTIDE SEQUENCE</scope>
    <source>
        <strain evidence="2">Mgbs1</strain>
    </source>
</reference>
<dbReference type="AlphaFoldDB" id="A0A3S1B2B7"/>
<feature type="compositionally biased region" description="Basic and acidic residues" evidence="1">
    <location>
        <begin position="114"/>
        <end position="126"/>
    </location>
</feature>
<gene>
    <name evidence="2" type="ORF">ECE50_004425</name>
</gene>
<evidence type="ECO:0000256" key="1">
    <source>
        <dbReference type="SAM" id="MobiDB-lite"/>
    </source>
</evidence>
<keyword evidence="3" id="KW-1185">Reference proteome</keyword>
<protein>
    <submittedName>
        <fullName evidence="2">Uncharacterized protein</fullName>
    </submittedName>
</protein>